<feature type="region of interest" description="Disordered" evidence="1">
    <location>
        <begin position="86"/>
        <end position="114"/>
    </location>
</feature>
<feature type="compositionally biased region" description="Low complexity" evidence="1">
    <location>
        <begin position="95"/>
        <end position="105"/>
    </location>
</feature>
<keyword evidence="2" id="KW-0732">Signal</keyword>
<feature type="signal peptide" evidence="2">
    <location>
        <begin position="1"/>
        <end position="23"/>
    </location>
</feature>
<dbReference type="VEuPathDB" id="FungiDB:HpaG810131"/>
<evidence type="ECO:0000313" key="5">
    <source>
        <dbReference type="Proteomes" id="UP000011713"/>
    </source>
</evidence>
<dbReference type="FunFam" id="3.90.1530.10:FF:000008">
    <property type="entry name" value="12-oxophytodienoate reductase 3"/>
    <property type="match status" value="2"/>
</dbReference>
<feature type="chain" id="PRO_5004048945" description="ParB-like N-terminal domain-containing protein" evidence="2">
    <location>
        <begin position="24"/>
        <end position="662"/>
    </location>
</feature>
<evidence type="ECO:0000256" key="2">
    <source>
        <dbReference type="SAM" id="SignalP"/>
    </source>
</evidence>
<reference evidence="4" key="2">
    <citation type="submission" date="2015-06" db="UniProtKB">
        <authorList>
            <consortium name="EnsemblProtists"/>
        </authorList>
    </citation>
    <scope>IDENTIFICATION</scope>
    <source>
        <strain evidence="4">Emoy2</strain>
    </source>
</reference>
<dbReference type="SUPFAM" id="SSF110849">
    <property type="entry name" value="ParB/Sulfiredoxin"/>
    <property type="match status" value="2"/>
</dbReference>
<dbReference type="eggNOG" id="ENOG502QVGJ">
    <property type="taxonomic scope" value="Eukaryota"/>
</dbReference>
<proteinExistence type="predicted"/>
<dbReference type="Proteomes" id="UP000011713">
    <property type="component" value="Unassembled WGS sequence"/>
</dbReference>
<accession>M4BUE3</accession>
<reference evidence="5" key="1">
    <citation type="journal article" date="2010" name="Science">
        <title>Signatures of adaptation to obligate biotrophy in the Hyaloperonospora arabidopsidis genome.</title>
        <authorList>
            <person name="Baxter L."/>
            <person name="Tripathy S."/>
            <person name="Ishaque N."/>
            <person name="Boot N."/>
            <person name="Cabral A."/>
            <person name="Kemen E."/>
            <person name="Thines M."/>
            <person name="Ah-Fong A."/>
            <person name="Anderson R."/>
            <person name="Badejoko W."/>
            <person name="Bittner-Eddy P."/>
            <person name="Boore J.L."/>
            <person name="Chibucos M.C."/>
            <person name="Coates M."/>
            <person name="Dehal P."/>
            <person name="Delehaunty K."/>
            <person name="Dong S."/>
            <person name="Downton P."/>
            <person name="Dumas B."/>
            <person name="Fabro G."/>
            <person name="Fronick C."/>
            <person name="Fuerstenberg S.I."/>
            <person name="Fulton L."/>
            <person name="Gaulin E."/>
            <person name="Govers F."/>
            <person name="Hughes L."/>
            <person name="Humphray S."/>
            <person name="Jiang R.H."/>
            <person name="Judelson H."/>
            <person name="Kamoun S."/>
            <person name="Kyung K."/>
            <person name="Meijer H."/>
            <person name="Minx P."/>
            <person name="Morris P."/>
            <person name="Nelson J."/>
            <person name="Phuntumart V."/>
            <person name="Qutob D."/>
            <person name="Rehmany A."/>
            <person name="Rougon-Cardoso A."/>
            <person name="Ryden P."/>
            <person name="Torto-Alalibo T."/>
            <person name="Studholme D."/>
            <person name="Wang Y."/>
            <person name="Win J."/>
            <person name="Wood J."/>
            <person name="Clifton S.W."/>
            <person name="Rogers J."/>
            <person name="Van den Ackerveken G."/>
            <person name="Jones J.D."/>
            <person name="McDowell J.M."/>
            <person name="Beynon J."/>
            <person name="Tyler B.M."/>
        </authorList>
    </citation>
    <scope>NUCLEOTIDE SEQUENCE [LARGE SCALE GENOMIC DNA]</scope>
    <source>
        <strain evidence="5">Emoy2</strain>
    </source>
</reference>
<organism evidence="4 5">
    <name type="scientific">Hyaloperonospora arabidopsidis (strain Emoy2)</name>
    <name type="common">Downy mildew agent</name>
    <name type="synonym">Peronospora arabidopsidis</name>
    <dbReference type="NCBI Taxonomy" id="559515"/>
    <lineage>
        <taxon>Eukaryota</taxon>
        <taxon>Sar</taxon>
        <taxon>Stramenopiles</taxon>
        <taxon>Oomycota</taxon>
        <taxon>Peronosporomycetes</taxon>
        <taxon>Peronosporales</taxon>
        <taxon>Peronosporaceae</taxon>
        <taxon>Hyaloperonospora</taxon>
    </lineage>
</organism>
<keyword evidence="5" id="KW-1185">Reference proteome</keyword>
<dbReference type="OMA" id="QLVDIKW"/>
<dbReference type="EnsemblProtists" id="HpaT810131">
    <property type="protein sequence ID" value="HpaP810131"/>
    <property type="gene ID" value="HpaG810131"/>
</dbReference>
<sequence length="662" mass="74847">MAPHFRYALSLILSSLTFREATSTVTKHSVKTPKHQSIIPSTNALVHLMRLKNSPYSGFQVDGAAAYPDVSLALQSAERYVLEDPRDKPVATVEPQAPAQAQGPAVMQSASMRPRQRDVLVRQVSMRLYCKGEHVAQDVLQNVAPSRLADAEKVYGDAQSSLEHEIRNSKKTRKHLWLPKTQDDSVLLKSSECKDDEDRGCVTVSAVEAFFVSRVTDPTSYFYRFHYDDSRHLGPRKAEVQLVDLTWLKPHEQIVSWERVNGLRKATLSWDAYTKPLLVDIKTGAILDGHHRYNVALQLRLKQVPAVLVDYLGDTTIQVNVWPGCGRLHLTKEEVIAMALSPDVFPPKTSRHRLTESLPPISIQLSVLRQPPLPVETVIAQATTPSMLSEGMQAITLHLLERKQSLQRVSISLICGAQNLATSVTKSLFRGRLRAHDRVRYSTQMDLIIKPLFDTKDFFNAIRENDLTSSFCQHKAATLEDLLSDDINRRQKFLLTRIADPTSYFYKFHFDVHAQRQPKRSLIHLASLQWLKPHEHVVSWERVDGLRRATVSWNAYLEPLLVDRATGAILDGHHRYNVGIQLELQCVPVVLVDYLEDETITVDVWPECGRDSLTKQEVIDVSLSDDLFPPKTSRHSFSDDLPPISVPLEGLMTSVDCNYALM</sequence>
<dbReference type="InterPro" id="IPR003115">
    <property type="entry name" value="ParB_N"/>
</dbReference>
<name>M4BUE3_HYAAE</name>
<protein>
    <recommendedName>
        <fullName evidence="3">ParB-like N-terminal domain-containing protein</fullName>
    </recommendedName>
</protein>
<dbReference type="Gene3D" id="3.90.1530.10">
    <property type="entry name" value="Conserved hypothetical protein from pyrococcus furiosus pfu- 392566-001, ParB domain"/>
    <property type="match status" value="2"/>
</dbReference>
<evidence type="ECO:0000313" key="4">
    <source>
        <dbReference type="EnsemblProtists" id="HpaP810131"/>
    </source>
</evidence>
<feature type="domain" description="ParB-like N-terminal" evidence="3">
    <location>
        <begin position="241"/>
        <end position="325"/>
    </location>
</feature>
<feature type="domain" description="ParB-like N-terminal" evidence="3">
    <location>
        <begin position="524"/>
        <end position="608"/>
    </location>
</feature>
<dbReference type="CDD" id="cd16400">
    <property type="entry name" value="ParB_Srx_like_nuclease"/>
    <property type="match status" value="1"/>
</dbReference>
<evidence type="ECO:0000256" key="1">
    <source>
        <dbReference type="SAM" id="MobiDB-lite"/>
    </source>
</evidence>
<dbReference type="InParanoid" id="M4BUE3"/>
<dbReference type="SMART" id="SM00470">
    <property type="entry name" value="ParB"/>
    <property type="match status" value="2"/>
</dbReference>
<dbReference type="AlphaFoldDB" id="M4BUE3"/>
<dbReference type="InterPro" id="IPR036086">
    <property type="entry name" value="ParB/Sulfiredoxin_sf"/>
</dbReference>
<evidence type="ECO:0000259" key="3">
    <source>
        <dbReference type="SMART" id="SM00470"/>
    </source>
</evidence>
<dbReference type="EMBL" id="ABWE02000678">
    <property type="status" value="NOT_ANNOTATED_CDS"/>
    <property type="molecule type" value="Genomic_DNA"/>
</dbReference>
<dbReference type="HOGENOM" id="CLU_031839_0_0_1"/>